<name>A0A0K0DK20_ANGCA</name>
<organism evidence="1 2">
    <name type="scientific">Angiostrongylus cantonensis</name>
    <name type="common">Rat lungworm</name>
    <dbReference type="NCBI Taxonomy" id="6313"/>
    <lineage>
        <taxon>Eukaryota</taxon>
        <taxon>Metazoa</taxon>
        <taxon>Ecdysozoa</taxon>
        <taxon>Nematoda</taxon>
        <taxon>Chromadorea</taxon>
        <taxon>Rhabditida</taxon>
        <taxon>Rhabditina</taxon>
        <taxon>Rhabditomorpha</taxon>
        <taxon>Strongyloidea</taxon>
        <taxon>Metastrongylidae</taxon>
        <taxon>Angiostrongylus</taxon>
    </lineage>
</organism>
<protein>
    <submittedName>
        <fullName evidence="2">LAM_G_DOMAIN domain-containing protein</fullName>
    </submittedName>
</protein>
<proteinExistence type="predicted"/>
<sequence length="77" mass="8546">MKSFSVVGKHGERSCPSQPSDYGFLTEWATHVLLAFNQGPAVWLAIDSRSGFLCVKELSGVLKNFKISDVQWKNMGL</sequence>
<dbReference type="WBParaSite" id="ACAC_0001181601-mRNA-1">
    <property type="protein sequence ID" value="ACAC_0001181601-mRNA-1"/>
    <property type="gene ID" value="ACAC_0001181601"/>
</dbReference>
<dbReference type="AlphaFoldDB" id="A0A0K0DK20"/>
<evidence type="ECO:0000313" key="1">
    <source>
        <dbReference type="Proteomes" id="UP000035642"/>
    </source>
</evidence>
<keyword evidence="1" id="KW-1185">Reference proteome</keyword>
<reference evidence="1" key="1">
    <citation type="submission" date="2012-09" db="EMBL/GenBank/DDBJ databases">
        <authorList>
            <person name="Martin A.A."/>
        </authorList>
    </citation>
    <scope>NUCLEOTIDE SEQUENCE</scope>
</reference>
<accession>A0A0K0DK20</accession>
<dbReference type="Proteomes" id="UP000035642">
    <property type="component" value="Unassembled WGS sequence"/>
</dbReference>
<evidence type="ECO:0000313" key="2">
    <source>
        <dbReference type="WBParaSite" id="ACAC_0001181601-mRNA-1"/>
    </source>
</evidence>
<reference evidence="2" key="2">
    <citation type="submission" date="2017-02" db="UniProtKB">
        <authorList>
            <consortium name="WormBaseParasite"/>
        </authorList>
    </citation>
    <scope>IDENTIFICATION</scope>
</reference>